<dbReference type="InterPro" id="IPR036396">
    <property type="entry name" value="Cyt_P450_sf"/>
</dbReference>
<proteinExistence type="predicted"/>
<evidence type="ECO:0000313" key="2">
    <source>
        <dbReference type="EMBL" id="CDP18188.1"/>
    </source>
</evidence>
<keyword evidence="1" id="KW-0812">Transmembrane</keyword>
<keyword evidence="1" id="KW-0472">Membrane</keyword>
<name>A0A068VEU7_COFCA</name>
<dbReference type="PhylomeDB" id="A0A068VEU7"/>
<feature type="transmembrane region" description="Helical" evidence="1">
    <location>
        <begin position="6"/>
        <end position="25"/>
    </location>
</feature>
<evidence type="ECO:0000313" key="3">
    <source>
        <dbReference type="Proteomes" id="UP000295252"/>
    </source>
</evidence>
<dbReference type="GO" id="GO:0004497">
    <property type="term" value="F:monooxygenase activity"/>
    <property type="evidence" value="ECO:0007669"/>
    <property type="project" value="InterPro"/>
</dbReference>
<dbReference type="AlphaFoldDB" id="A0A068VEU7"/>
<dbReference type="Proteomes" id="UP000295252">
    <property type="component" value="Chromosome XI"/>
</dbReference>
<dbReference type="GO" id="GO:0020037">
    <property type="term" value="F:heme binding"/>
    <property type="evidence" value="ECO:0007669"/>
    <property type="project" value="InterPro"/>
</dbReference>
<dbReference type="Gene3D" id="1.10.630.10">
    <property type="entry name" value="Cytochrome P450"/>
    <property type="match status" value="1"/>
</dbReference>
<dbReference type="EMBL" id="HG739302">
    <property type="protein sequence ID" value="CDP18188.1"/>
    <property type="molecule type" value="Genomic_DNA"/>
</dbReference>
<keyword evidence="3" id="KW-1185">Reference proteome</keyword>
<evidence type="ECO:0000256" key="1">
    <source>
        <dbReference type="SAM" id="Phobius"/>
    </source>
</evidence>
<dbReference type="GO" id="GO:0016705">
    <property type="term" value="F:oxidoreductase activity, acting on paired donors, with incorporation or reduction of molecular oxygen"/>
    <property type="evidence" value="ECO:0007669"/>
    <property type="project" value="InterPro"/>
</dbReference>
<protein>
    <submittedName>
        <fullName evidence="2">Uncharacterized protein</fullName>
    </submittedName>
</protein>
<dbReference type="OrthoDB" id="1055148at2759"/>
<organism evidence="2 3">
    <name type="scientific">Coffea canephora</name>
    <name type="common">Robusta coffee</name>
    <dbReference type="NCBI Taxonomy" id="49390"/>
    <lineage>
        <taxon>Eukaryota</taxon>
        <taxon>Viridiplantae</taxon>
        <taxon>Streptophyta</taxon>
        <taxon>Embryophyta</taxon>
        <taxon>Tracheophyta</taxon>
        <taxon>Spermatophyta</taxon>
        <taxon>Magnoliopsida</taxon>
        <taxon>eudicotyledons</taxon>
        <taxon>Gunneridae</taxon>
        <taxon>Pentapetalae</taxon>
        <taxon>asterids</taxon>
        <taxon>lamiids</taxon>
        <taxon>Gentianales</taxon>
        <taxon>Rubiaceae</taxon>
        <taxon>Ixoroideae</taxon>
        <taxon>Gardenieae complex</taxon>
        <taxon>Bertiereae - Coffeeae clade</taxon>
        <taxon>Coffeeae</taxon>
        <taxon>Coffea</taxon>
    </lineage>
</organism>
<keyword evidence="1" id="KW-1133">Transmembrane helix</keyword>
<sequence length="86" mass="10233">MEAWWWLIFIFTILLCILSTLKSLFNFTICYGLALLHLEYFVANFVWNFEWKAIDEVGVDLSEKQEFIVVMRNPLLARITPRAKMT</sequence>
<dbReference type="SUPFAM" id="SSF48264">
    <property type="entry name" value="Cytochrome P450"/>
    <property type="match status" value="1"/>
</dbReference>
<reference evidence="3" key="1">
    <citation type="journal article" date="2014" name="Science">
        <title>The coffee genome provides insight into the convergent evolution of caffeine biosynthesis.</title>
        <authorList>
            <person name="Denoeud F."/>
            <person name="Carretero-Paulet L."/>
            <person name="Dereeper A."/>
            <person name="Droc G."/>
            <person name="Guyot R."/>
            <person name="Pietrella M."/>
            <person name="Zheng C."/>
            <person name="Alberti A."/>
            <person name="Anthony F."/>
            <person name="Aprea G."/>
            <person name="Aury J.M."/>
            <person name="Bento P."/>
            <person name="Bernard M."/>
            <person name="Bocs S."/>
            <person name="Campa C."/>
            <person name="Cenci A."/>
            <person name="Combes M.C."/>
            <person name="Crouzillat D."/>
            <person name="Da Silva C."/>
            <person name="Daddiego L."/>
            <person name="De Bellis F."/>
            <person name="Dussert S."/>
            <person name="Garsmeur O."/>
            <person name="Gayraud T."/>
            <person name="Guignon V."/>
            <person name="Jahn K."/>
            <person name="Jamilloux V."/>
            <person name="Joet T."/>
            <person name="Labadie K."/>
            <person name="Lan T."/>
            <person name="Leclercq J."/>
            <person name="Lepelley M."/>
            <person name="Leroy T."/>
            <person name="Li L.T."/>
            <person name="Librado P."/>
            <person name="Lopez L."/>
            <person name="Munoz A."/>
            <person name="Noel B."/>
            <person name="Pallavicini A."/>
            <person name="Perrotta G."/>
            <person name="Poncet V."/>
            <person name="Pot D."/>
            <person name="Priyono X."/>
            <person name="Rigoreau M."/>
            <person name="Rouard M."/>
            <person name="Rozas J."/>
            <person name="Tranchant-Dubreuil C."/>
            <person name="VanBuren R."/>
            <person name="Zhang Q."/>
            <person name="Andrade A.C."/>
            <person name="Argout X."/>
            <person name="Bertrand B."/>
            <person name="de Kochko A."/>
            <person name="Graziosi G."/>
            <person name="Henry R.J."/>
            <person name="Jayarama X."/>
            <person name="Ming R."/>
            <person name="Nagai C."/>
            <person name="Rounsley S."/>
            <person name="Sankoff D."/>
            <person name="Giuliano G."/>
            <person name="Albert V.A."/>
            <person name="Wincker P."/>
            <person name="Lashermes P."/>
        </authorList>
    </citation>
    <scope>NUCLEOTIDE SEQUENCE [LARGE SCALE GENOMIC DNA]</scope>
    <source>
        <strain evidence="3">cv. DH200-94</strain>
    </source>
</reference>
<dbReference type="STRING" id="49390.A0A068VEU7"/>
<gene>
    <name evidence="2" type="ORF">GSCOC_T00007089001</name>
</gene>
<dbReference type="InParanoid" id="A0A068VEU7"/>
<dbReference type="GO" id="GO:0005506">
    <property type="term" value="F:iron ion binding"/>
    <property type="evidence" value="ECO:0007669"/>
    <property type="project" value="InterPro"/>
</dbReference>
<dbReference type="Gramene" id="CDP18188">
    <property type="protein sequence ID" value="CDP18188"/>
    <property type="gene ID" value="GSCOC_T00007089001"/>
</dbReference>
<accession>A0A068VEU7</accession>